<sequence>MNKEIFFIPMKSFFLLCSISFSLGIFVYFFSDDFYNNHIFLFFDIALSAAYTGFILTALPAWLGFNKTLKNINIFLLFLFLTSALTYFINTFFAMFFMCIFWLSLSFICSFMCFKTKNFNSLILILFGFCFLKFAYFFTLNTDFLKALIHLNSAAIMLINFKISIAVSRSALDEKNYKDYHFIPNVYYKNLSVFTLILLSIFSVIFSNIDLKFLYIASAFMIFARLKDFHHKELLKTHYVLFLYISIFILGLAYLIYGLNTTSASLHLIFLSSICINILLVFNIAGLRHNGLVLRFFKRTYLSFILLFLTLLLRYLNINDFAIICLFLSFIIQFFMLLKIFLNNSFLQDA</sequence>
<dbReference type="Proteomes" id="UP000786183">
    <property type="component" value="Unassembled WGS sequence"/>
</dbReference>
<feature type="transmembrane region" description="Helical" evidence="1">
    <location>
        <begin position="265"/>
        <end position="284"/>
    </location>
</feature>
<organism evidence="2 3">
    <name type="scientific">Campylobacter canadensis</name>
    <dbReference type="NCBI Taxonomy" id="449520"/>
    <lineage>
        <taxon>Bacteria</taxon>
        <taxon>Pseudomonadati</taxon>
        <taxon>Campylobacterota</taxon>
        <taxon>Epsilonproteobacteria</taxon>
        <taxon>Campylobacterales</taxon>
        <taxon>Campylobacteraceae</taxon>
        <taxon>Campylobacter</taxon>
    </lineage>
</organism>
<keyword evidence="1" id="KW-1133">Transmembrane helix</keyword>
<name>A0ABS7WR61_9BACT</name>
<evidence type="ECO:0000313" key="3">
    <source>
        <dbReference type="Proteomes" id="UP000786183"/>
    </source>
</evidence>
<evidence type="ECO:0000256" key="1">
    <source>
        <dbReference type="SAM" id="Phobius"/>
    </source>
</evidence>
<evidence type="ECO:0000313" key="2">
    <source>
        <dbReference type="EMBL" id="MBZ7986817.1"/>
    </source>
</evidence>
<keyword evidence="1" id="KW-0472">Membrane</keyword>
<dbReference type="Pfam" id="PF05940">
    <property type="entry name" value="NnrS"/>
    <property type="match status" value="1"/>
</dbReference>
<feature type="transmembrane region" description="Helical" evidence="1">
    <location>
        <begin position="186"/>
        <end position="205"/>
    </location>
</feature>
<accession>A0ABS7WR61</accession>
<feature type="transmembrane region" description="Helical" evidence="1">
    <location>
        <begin position="12"/>
        <end position="30"/>
    </location>
</feature>
<feature type="transmembrane region" description="Helical" evidence="1">
    <location>
        <begin position="42"/>
        <end position="65"/>
    </location>
</feature>
<keyword evidence="1" id="KW-0812">Transmembrane</keyword>
<dbReference type="EMBL" id="JACGBB010000002">
    <property type="protein sequence ID" value="MBZ7986817.1"/>
    <property type="molecule type" value="Genomic_DNA"/>
</dbReference>
<reference evidence="2 3" key="1">
    <citation type="submission" date="2020-07" db="EMBL/GenBank/DDBJ databases">
        <title>Transfer of Campylobacter canadensis to the novel genus Avispirillum gen. nov., that also includes two novel species recovered from migratory waterfowl: Avispirillum anseris sp. nov. and Avispirillum brantae sp. nov.</title>
        <authorList>
            <person name="Miller W.G."/>
            <person name="Chapman M.H."/>
            <person name="Yee E."/>
            <person name="Inglis G.D."/>
        </authorList>
    </citation>
    <scope>NUCLEOTIDE SEQUENCE [LARGE SCALE GENOMIC DNA]</scope>
    <source>
        <strain evidence="2 3">L283</strain>
    </source>
</reference>
<gene>
    <name evidence="2" type="ORF">AVCANL283_01625</name>
</gene>
<dbReference type="RefSeq" id="WP_172230295.1">
    <property type="nucleotide sequence ID" value="NZ_CP035946.1"/>
</dbReference>
<feature type="transmembrane region" description="Helical" evidence="1">
    <location>
        <begin position="72"/>
        <end position="89"/>
    </location>
</feature>
<feature type="transmembrane region" description="Helical" evidence="1">
    <location>
        <begin position="296"/>
        <end position="315"/>
    </location>
</feature>
<proteinExistence type="predicted"/>
<comment type="caution">
    <text evidence="2">The sequence shown here is derived from an EMBL/GenBank/DDBJ whole genome shotgun (WGS) entry which is preliminary data.</text>
</comment>
<feature type="transmembrane region" description="Helical" evidence="1">
    <location>
        <begin position="239"/>
        <end position="259"/>
    </location>
</feature>
<protein>
    <submittedName>
        <fullName evidence="2">NnrS family protein</fullName>
    </submittedName>
</protein>
<keyword evidence="3" id="KW-1185">Reference proteome</keyword>
<feature type="transmembrane region" description="Helical" evidence="1">
    <location>
        <begin position="121"/>
        <end position="138"/>
    </location>
</feature>
<dbReference type="InterPro" id="IPR010266">
    <property type="entry name" value="NnrS"/>
</dbReference>
<feature type="transmembrane region" description="Helical" evidence="1">
    <location>
        <begin position="321"/>
        <end position="342"/>
    </location>
</feature>
<feature type="transmembrane region" description="Helical" evidence="1">
    <location>
        <begin position="95"/>
        <end position="114"/>
    </location>
</feature>